<dbReference type="PANTHER" id="PTHR12215:SF10">
    <property type="entry name" value="L-AMINOADIPATE-SEMIALDEHYDE DEHYDROGENASE-PHOSPHOPANTETHEINYL TRANSFERASE"/>
    <property type="match status" value="1"/>
</dbReference>
<dbReference type="Proteomes" id="UP001517247">
    <property type="component" value="Unassembled WGS sequence"/>
</dbReference>
<sequence length="233" mass="27213">MIDTLLSYDFAWKPYSIDQPLATDKTHIFRISVDNHFQKIKKQLAEVLSEREQEKAGRMFIQKDKERYVVSKFCLRTILALCSNKDAHEVEFIFHEHKKPTVKDIEFNISHTGDYVLIAVSPKPVGIDVEYLNTEFDFKSILDITFSKKEIDFIGNGDINPANFYAMWTRKEALLKASGEGVSDNLHLIDCLSEYLERNKEVFKMRTFMIDDSYVASIATYLDQKELQFWNWG</sequence>
<dbReference type="EMBL" id="SSHJ02000009">
    <property type="protein sequence ID" value="MFN0257379.1"/>
    <property type="molecule type" value="Genomic_DNA"/>
</dbReference>
<dbReference type="Pfam" id="PF01648">
    <property type="entry name" value="ACPS"/>
    <property type="match status" value="1"/>
</dbReference>
<protein>
    <submittedName>
        <fullName evidence="5">4'-phosphopantetheinyl transferase family protein</fullName>
    </submittedName>
</protein>
<organism evidence="5 6">
    <name type="scientific">Pedobacter ureilyticus</name>
    <dbReference type="NCBI Taxonomy" id="1393051"/>
    <lineage>
        <taxon>Bacteria</taxon>
        <taxon>Pseudomonadati</taxon>
        <taxon>Bacteroidota</taxon>
        <taxon>Sphingobacteriia</taxon>
        <taxon>Sphingobacteriales</taxon>
        <taxon>Sphingobacteriaceae</taxon>
        <taxon>Pedobacter</taxon>
    </lineage>
</organism>
<keyword evidence="2 5" id="KW-0808">Transferase</keyword>
<dbReference type="Gene3D" id="3.90.470.20">
    <property type="entry name" value="4'-phosphopantetheinyl transferase domain"/>
    <property type="match status" value="2"/>
</dbReference>
<evidence type="ECO:0000256" key="2">
    <source>
        <dbReference type="ARBA" id="ARBA00022679"/>
    </source>
</evidence>
<gene>
    <name evidence="5" type="ORF">E6A44_017440</name>
</gene>
<reference evidence="5 6" key="1">
    <citation type="submission" date="2024-12" db="EMBL/GenBank/DDBJ databases">
        <authorList>
            <person name="Hu S."/>
        </authorList>
    </citation>
    <scope>NUCLEOTIDE SEQUENCE [LARGE SCALE GENOMIC DNA]</scope>
    <source>
        <strain evidence="5 6">THG-T11</strain>
    </source>
</reference>
<keyword evidence="6" id="KW-1185">Reference proteome</keyword>
<feature type="domain" description="4'-phosphopantetheinyl transferase" evidence="3">
    <location>
        <begin position="124"/>
        <end position="210"/>
    </location>
</feature>
<dbReference type="RefSeq" id="WP_138724469.1">
    <property type="nucleotide sequence ID" value="NZ_SSHJ02000009.1"/>
</dbReference>
<name>A0ABW9JA04_9SPHI</name>
<accession>A0ABW9JA04</accession>
<evidence type="ECO:0000313" key="6">
    <source>
        <dbReference type="Proteomes" id="UP001517247"/>
    </source>
</evidence>
<dbReference type="InterPro" id="IPR037143">
    <property type="entry name" value="4-PPantetheinyl_Trfase_dom_sf"/>
</dbReference>
<comment type="caution">
    <text evidence="5">The sequence shown here is derived from an EMBL/GenBank/DDBJ whole genome shotgun (WGS) entry which is preliminary data.</text>
</comment>
<dbReference type="InterPro" id="IPR008278">
    <property type="entry name" value="4-PPantetheinyl_Trfase_dom"/>
</dbReference>
<comment type="similarity">
    <text evidence="1">Belongs to the P-Pant transferase superfamily. Gsp/Sfp/HetI/AcpT family.</text>
</comment>
<dbReference type="GO" id="GO:0016740">
    <property type="term" value="F:transferase activity"/>
    <property type="evidence" value="ECO:0007669"/>
    <property type="project" value="UniProtKB-KW"/>
</dbReference>
<dbReference type="SUPFAM" id="SSF56214">
    <property type="entry name" value="4'-phosphopantetheinyl transferase"/>
    <property type="match status" value="2"/>
</dbReference>
<evidence type="ECO:0000259" key="3">
    <source>
        <dbReference type="Pfam" id="PF01648"/>
    </source>
</evidence>
<evidence type="ECO:0000313" key="5">
    <source>
        <dbReference type="EMBL" id="MFN0257379.1"/>
    </source>
</evidence>
<dbReference type="InterPro" id="IPR055066">
    <property type="entry name" value="AASDHPPT_N"/>
</dbReference>
<proteinExistence type="inferred from homology"/>
<dbReference type="Pfam" id="PF22624">
    <property type="entry name" value="AASDHPPT_N"/>
    <property type="match status" value="1"/>
</dbReference>
<dbReference type="PANTHER" id="PTHR12215">
    <property type="entry name" value="PHOSPHOPANTETHEINE TRANSFERASE"/>
    <property type="match status" value="1"/>
</dbReference>
<evidence type="ECO:0000259" key="4">
    <source>
        <dbReference type="Pfam" id="PF22624"/>
    </source>
</evidence>
<evidence type="ECO:0000256" key="1">
    <source>
        <dbReference type="ARBA" id="ARBA00010990"/>
    </source>
</evidence>
<feature type="domain" description="4'-phosphopantetheinyl transferase N-terminal" evidence="4">
    <location>
        <begin position="43"/>
        <end position="122"/>
    </location>
</feature>
<dbReference type="InterPro" id="IPR050559">
    <property type="entry name" value="P-Pant_transferase_sf"/>
</dbReference>